<organism evidence="2 3">
    <name type="scientific">Geodermatophilus sabuli</name>
    <dbReference type="NCBI Taxonomy" id="1564158"/>
    <lineage>
        <taxon>Bacteria</taxon>
        <taxon>Bacillati</taxon>
        <taxon>Actinomycetota</taxon>
        <taxon>Actinomycetes</taxon>
        <taxon>Geodermatophilales</taxon>
        <taxon>Geodermatophilaceae</taxon>
        <taxon>Geodermatophilus</taxon>
    </lineage>
</organism>
<dbReference type="Proteomes" id="UP000470246">
    <property type="component" value="Unassembled WGS sequence"/>
</dbReference>
<sequence length="68" mass="7267">MTTPRSTSAEHPEVPPPTGDAVPDTTRPDEAVQNPDAQGDDHPTAVFADAERADVAADEVDAARRHHR</sequence>
<protein>
    <submittedName>
        <fullName evidence="2">Uncharacterized protein</fullName>
    </submittedName>
</protein>
<dbReference type="EMBL" id="JAAGWF010000003">
    <property type="protein sequence ID" value="NEK56726.1"/>
    <property type="molecule type" value="Genomic_DNA"/>
</dbReference>
<gene>
    <name evidence="2" type="ORF">GCU56_02395</name>
</gene>
<evidence type="ECO:0000313" key="3">
    <source>
        <dbReference type="Proteomes" id="UP000470246"/>
    </source>
</evidence>
<feature type="compositionally biased region" description="Basic and acidic residues" evidence="1">
    <location>
        <begin position="39"/>
        <end position="55"/>
    </location>
</feature>
<evidence type="ECO:0000256" key="1">
    <source>
        <dbReference type="SAM" id="MobiDB-lite"/>
    </source>
</evidence>
<feature type="region of interest" description="Disordered" evidence="1">
    <location>
        <begin position="1"/>
        <end position="68"/>
    </location>
</feature>
<reference evidence="2 3" key="1">
    <citation type="submission" date="2020-02" db="EMBL/GenBank/DDBJ databases">
        <title>Geodermatophilus sabuli CPCC 205279 I12A-02694.</title>
        <authorList>
            <person name="Jiang Z."/>
        </authorList>
    </citation>
    <scope>NUCLEOTIDE SEQUENCE [LARGE SCALE GENOMIC DNA]</scope>
    <source>
        <strain evidence="2 3">I12A-02694</strain>
    </source>
</reference>
<proteinExistence type="predicted"/>
<keyword evidence="3" id="KW-1185">Reference proteome</keyword>
<dbReference type="AlphaFoldDB" id="A0A7K3VVR8"/>
<name>A0A7K3VVR8_9ACTN</name>
<comment type="caution">
    <text evidence="2">The sequence shown here is derived from an EMBL/GenBank/DDBJ whole genome shotgun (WGS) entry which is preliminary data.</text>
</comment>
<dbReference type="RefSeq" id="WP_163479908.1">
    <property type="nucleotide sequence ID" value="NZ_JAAGWF010000003.1"/>
</dbReference>
<accession>A0A7K3VVR8</accession>
<evidence type="ECO:0000313" key="2">
    <source>
        <dbReference type="EMBL" id="NEK56726.1"/>
    </source>
</evidence>